<sequence>MSCVSWHCFVHEGVNVFSPVAGGPQRKELQSDRDEADNPWQNLQRRMLQIQQAR</sequence>
<dbReference type="EMBL" id="JADFTS010000009">
    <property type="protein sequence ID" value="KAF9589759.1"/>
    <property type="molecule type" value="Genomic_DNA"/>
</dbReference>
<proteinExistence type="predicted"/>
<comment type="caution">
    <text evidence="2">The sequence shown here is derived from an EMBL/GenBank/DDBJ whole genome shotgun (WGS) entry which is preliminary data.</text>
</comment>
<reference evidence="2 3" key="1">
    <citation type="submission" date="2020-10" db="EMBL/GenBank/DDBJ databases">
        <title>The Coptis chinensis genome and diversification of protoberbering-type alkaloids.</title>
        <authorList>
            <person name="Wang B."/>
            <person name="Shu S."/>
            <person name="Song C."/>
            <person name="Liu Y."/>
        </authorList>
    </citation>
    <scope>NUCLEOTIDE SEQUENCE [LARGE SCALE GENOMIC DNA]</scope>
    <source>
        <strain evidence="2">HL-2020</strain>
        <tissue evidence="2">Leaf</tissue>
    </source>
</reference>
<evidence type="ECO:0000256" key="1">
    <source>
        <dbReference type="SAM" id="MobiDB-lite"/>
    </source>
</evidence>
<evidence type="ECO:0000313" key="2">
    <source>
        <dbReference type="EMBL" id="KAF9589759.1"/>
    </source>
</evidence>
<dbReference type="Proteomes" id="UP000631114">
    <property type="component" value="Unassembled WGS sequence"/>
</dbReference>
<keyword evidence="3" id="KW-1185">Reference proteome</keyword>
<evidence type="ECO:0000313" key="3">
    <source>
        <dbReference type="Proteomes" id="UP000631114"/>
    </source>
</evidence>
<gene>
    <name evidence="2" type="ORF">IFM89_028668</name>
</gene>
<protein>
    <submittedName>
        <fullName evidence="2">Uncharacterized protein</fullName>
    </submittedName>
</protein>
<organism evidence="2 3">
    <name type="scientific">Coptis chinensis</name>
    <dbReference type="NCBI Taxonomy" id="261450"/>
    <lineage>
        <taxon>Eukaryota</taxon>
        <taxon>Viridiplantae</taxon>
        <taxon>Streptophyta</taxon>
        <taxon>Embryophyta</taxon>
        <taxon>Tracheophyta</taxon>
        <taxon>Spermatophyta</taxon>
        <taxon>Magnoliopsida</taxon>
        <taxon>Ranunculales</taxon>
        <taxon>Ranunculaceae</taxon>
        <taxon>Coptidoideae</taxon>
        <taxon>Coptis</taxon>
    </lineage>
</organism>
<feature type="region of interest" description="Disordered" evidence="1">
    <location>
        <begin position="20"/>
        <end position="41"/>
    </location>
</feature>
<dbReference type="AlphaFoldDB" id="A0A835GZT2"/>
<accession>A0A835GZT2</accession>
<name>A0A835GZT2_9MAGN</name>